<accession>A0A6C0LR42</accession>
<organism evidence="1">
    <name type="scientific">viral metagenome</name>
    <dbReference type="NCBI Taxonomy" id="1070528"/>
    <lineage>
        <taxon>unclassified sequences</taxon>
        <taxon>metagenomes</taxon>
        <taxon>organismal metagenomes</taxon>
    </lineage>
</organism>
<proteinExistence type="predicted"/>
<dbReference type="EMBL" id="MN740556">
    <property type="protein sequence ID" value="QHU33047.1"/>
    <property type="molecule type" value="Genomic_DNA"/>
</dbReference>
<reference evidence="1" key="1">
    <citation type="journal article" date="2020" name="Nature">
        <title>Giant virus diversity and host interactions through global metagenomics.</title>
        <authorList>
            <person name="Schulz F."/>
            <person name="Roux S."/>
            <person name="Paez-Espino D."/>
            <person name="Jungbluth S."/>
            <person name="Walsh D.A."/>
            <person name="Denef V.J."/>
            <person name="McMahon K.D."/>
            <person name="Konstantinidis K.T."/>
            <person name="Eloe-Fadrosh E.A."/>
            <person name="Kyrpides N.C."/>
            <person name="Woyke T."/>
        </authorList>
    </citation>
    <scope>NUCLEOTIDE SEQUENCE</scope>
    <source>
        <strain evidence="1">GVMAG-S-1014582-52</strain>
    </source>
</reference>
<evidence type="ECO:0000313" key="1">
    <source>
        <dbReference type="EMBL" id="QHU33047.1"/>
    </source>
</evidence>
<dbReference type="AlphaFoldDB" id="A0A6C0LR42"/>
<protein>
    <submittedName>
        <fullName evidence="1">Uncharacterized protein</fullName>
    </submittedName>
</protein>
<sequence>MKLVIEKYIMCSIFLLNIILIYDYKWNFM</sequence>
<name>A0A6C0LR42_9ZZZZ</name>